<dbReference type="Proteomes" id="UP000628137">
    <property type="component" value="Unassembled WGS sequence"/>
</dbReference>
<dbReference type="AlphaFoldDB" id="A0A923GNM3"/>
<dbReference type="CDD" id="cd13589">
    <property type="entry name" value="PBP2_polyamine_RpCGA009"/>
    <property type="match status" value="1"/>
</dbReference>
<evidence type="ECO:0000313" key="3">
    <source>
        <dbReference type="EMBL" id="MBC3472630.1"/>
    </source>
</evidence>
<protein>
    <submittedName>
        <fullName evidence="3">ABC transporter substrate-binding protein</fullName>
    </submittedName>
</protein>
<dbReference type="Gene3D" id="3.40.190.10">
    <property type="entry name" value="Periplasmic binding protein-like II"/>
    <property type="match status" value="2"/>
</dbReference>
<feature type="chain" id="PRO_5044696363" evidence="2">
    <location>
        <begin position="26"/>
        <end position="348"/>
    </location>
</feature>
<dbReference type="EMBL" id="JABWRP020000013">
    <property type="protein sequence ID" value="MBV4542809.1"/>
    <property type="molecule type" value="Genomic_DNA"/>
</dbReference>
<feature type="signal peptide" evidence="2">
    <location>
        <begin position="1"/>
        <end position="25"/>
    </location>
</feature>
<reference evidence="3 5" key="1">
    <citation type="journal article" date="2020" name="Microorganisms">
        <title>Reliable Identification of Environmental Pseudomonas Isolates Using the rpoD Gene.</title>
        <authorList>
            <consortium name="The Broad Institute Genome Sequencing Platform"/>
            <person name="Girard L."/>
            <person name="Lood C."/>
            <person name="Rokni-Zadeh H."/>
            <person name="van Noort V."/>
            <person name="Lavigne R."/>
            <person name="De Mot R."/>
        </authorList>
    </citation>
    <scope>NUCLEOTIDE SEQUENCE</scope>
    <source>
        <strain evidence="3 5">RW4S2</strain>
    </source>
</reference>
<evidence type="ECO:0000256" key="1">
    <source>
        <dbReference type="ARBA" id="ARBA00022729"/>
    </source>
</evidence>
<dbReference type="SUPFAM" id="SSF53850">
    <property type="entry name" value="Periplasmic binding protein-like II"/>
    <property type="match status" value="1"/>
</dbReference>
<dbReference type="PANTHER" id="PTHR30222:SF2">
    <property type="entry name" value="ABC TRANSPORTER SUBSTRATE-BINDING PROTEIN"/>
    <property type="match status" value="1"/>
</dbReference>
<dbReference type="InterPro" id="IPR006059">
    <property type="entry name" value="SBP"/>
</dbReference>
<dbReference type="PANTHER" id="PTHR30222">
    <property type="entry name" value="SPERMIDINE/PUTRESCINE-BINDING PERIPLASMIC PROTEIN"/>
    <property type="match status" value="1"/>
</dbReference>
<dbReference type="EMBL" id="JABWRP010000017">
    <property type="protein sequence ID" value="MBC3472630.1"/>
    <property type="molecule type" value="Genomic_DNA"/>
</dbReference>
<reference evidence="3" key="2">
    <citation type="submission" date="2020-07" db="EMBL/GenBank/DDBJ databases">
        <authorList>
            <person name="Lood C."/>
            <person name="Girard L."/>
        </authorList>
    </citation>
    <scope>NUCLEOTIDE SEQUENCE</scope>
    <source>
        <strain evidence="3">RW4S2</strain>
    </source>
</reference>
<gene>
    <name evidence="4" type="ORF">HU738_017315</name>
    <name evidence="3" type="ORF">HU738_18905</name>
</gene>
<evidence type="ECO:0000256" key="2">
    <source>
        <dbReference type="SAM" id="SignalP"/>
    </source>
</evidence>
<accession>A0A923GNM3</accession>
<organism evidence="3">
    <name type="scientific">Pseudomonas vlassakiae</name>
    <dbReference type="NCBI Taxonomy" id="485888"/>
    <lineage>
        <taxon>Bacteria</taxon>
        <taxon>Pseudomonadati</taxon>
        <taxon>Pseudomonadota</taxon>
        <taxon>Gammaproteobacteria</taxon>
        <taxon>Pseudomonadales</taxon>
        <taxon>Pseudomonadaceae</taxon>
        <taxon>Pseudomonas</taxon>
    </lineage>
</organism>
<keyword evidence="5" id="KW-1185">Reference proteome</keyword>
<reference evidence="4" key="3">
    <citation type="submission" date="2021-06" db="EMBL/GenBank/DDBJ databases">
        <title>Updating the genus Pseudomonas: Description of 43 new species and partition of the Pseudomonas putida group.</title>
        <authorList>
            <person name="Girard L."/>
            <person name="Lood C."/>
            <person name="Vandamme P."/>
            <person name="Rokni-Zadeh H."/>
            <person name="Van Noort V."/>
            <person name="Hofte M."/>
            <person name="Lavigne R."/>
            <person name="De Mot R."/>
        </authorList>
    </citation>
    <scope>NUCLEOTIDE SEQUENCE</scope>
    <source>
        <strain evidence="4">RW4S2</strain>
    </source>
</reference>
<evidence type="ECO:0000313" key="5">
    <source>
        <dbReference type="Proteomes" id="UP000628137"/>
    </source>
</evidence>
<evidence type="ECO:0000313" key="4">
    <source>
        <dbReference type="EMBL" id="MBV4542809.1"/>
    </source>
</evidence>
<name>A0A923GNM3_9PSED</name>
<comment type="caution">
    <text evidence="3">The sequence shown here is derived from an EMBL/GenBank/DDBJ whole genome shotgun (WGS) entry which is preliminary data.</text>
</comment>
<keyword evidence="1 2" id="KW-0732">Signal</keyword>
<proteinExistence type="predicted"/>
<dbReference type="Pfam" id="PF13416">
    <property type="entry name" value="SBP_bac_8"/>
    <property type="match status" value="1"/>
</dbReference>
<sequence length="348" mass="38574">MGILRKFALCVAITGSIFVSQSASARDLTIVSWGGNFQDAQREKFFKPFGAELGKPVLEQSWEGGLGVLQAKTRGGDPNWDIVQIEPIDLVPGCSDGLFEKVDWSKIGNTNDFIPQAVTECGVGAIIWSVGFAYDTKKMPDGPQNWADFWDVAKFPGKRGMRRGPMYTLEPALLADGVAKEDVYKVLSTPEGVARALKKLDELRPYIVWWDVSASQLQLLASGQVAMTVAYSGRIANINKSEGTSYKYIFNQSLYGMDYWVVLKGSKNKADAMKYLSFVSRPDIQAQYAEYSTQGIPNKKASELIPKEATTYMPSSPQNFDVSVPLDANFWADNIAPLTQRFNAWLTR</sequence>